<dbReference type="SUPFAM" id="SSF53328">
    <property type="entry name" value="Formyltransferase"/>
    <property type="match status" value="1"/>
</dbReference>
<evidence type="ECO:0000313" key="2">
    <source>
        <dbReference type="Proteomes" id="UP001169063"/>
    </source>
</evidence>
<dbReference type="EMBL" id="JAUKTR010000001">
    <property type="protein sequence ID" value="MDO1557944.1"/>
    <property type="molecule type" value="Genomic_DNA"/>
</dbReference>
<protein>
    <recommendedName>
        <fullName evidence="3">Methionyl-tRNA formyltransferase</fullName>
    </recommendedName>
</protein>
<reference evidence="1" key="1">
    <citation type="submission" date="2023-07" db="EMBL/GenBank/DDBJ databases">
        <title>Brevundimonas soil sp. nov., isolated from the soil of chemical plant.</title>
        <authorList>
            <person name="Wu N."/>
        </authorList>
    </citation>
    <scope>NUCLEOTIDE SEQUENCE</scope>
    <source>
        <strain evidence="1">XZ-24</strain>
    </source>
</reference>
<proteinExistence type="predicted"/>
<sequence length="215" mass="23956">MARIAVVTDTPGWFDPHGEALAATLRQEGHEAVFVRDVREAPEGDMAFHLSCLKLCPPEALALNALNLVVHASDLPKGRGFSPLVWQVLEGRNDIPVCLIEAAEAADAGPVRLRDALTFQGCELNDEMREALGRKVVEMCLRFARAPDAYPPAEQVGEPSWYARRRPEDSRLDPNRTLADQFDLLRVVDNDRYPAFFEHRGRRFILRIEDAGAAG</sequence>
<dbReference type="SUPFAM" id="SSF50486">
    <property type="entry name" value="FMT C-terminal domain-like"/>
    <property type="match status" value="1"/>
</dbReference>
<organism evidence="1 2">
    <name type="scientific">Peiella sedimenti</name>
    <dbReference type="NCBI Taxonomy" id="3061083"/>
    <lineage>
        <taxon>Bacteria</taxon>
        <taxon>Pseudomonadati</taxon>
        <taxon>Pseudomonadota</taxon>
        <taxon>Alphaproteobacteria</taxon>
        <taxon>Caulobacterales</taxon>
        <taxon>Caulobacteraceae</taxon>
        <taxon>Peiella</taxon>
    </lineage>
</organism>
<evidence type="ECO:0000313" key="1">
    <source>
        <dbReference type="EMBL" id="MDO1557944.1"/>
    </source>
</evidence>
<keyword evidence="2" id="KW-1185">Reference proteome</keyword>
<gene>
    <name evidence="1" type="ORF">Q0812_00705</name>
</gene>
<evidence type="ECO:0008006" key="3">
    <source>
        <dbReference type="Google" id="ProtNLM"/>
    </source>
</evidence>
<dbReference type="InterPro" id="IPR011034">
    <property type="entry name" value="Formyl_transferase-like_C_sf"/>
</dbReference>
<dbReference type="InterPro" id="IPR036477">
    <property type="entry name" value="Formyl_transf_N_sf"/>
</dbReference>
<comment type="caution">
    <text evidence="1">The sequence shown here is derived from an EMBL/GenBank/DDBJ whole genome shotgun (WGS) entry which is preliminary data.</text>
</comment>
<dbReference type="RefSeq" id="WP_302108370.1">
    <property type="nucleotide sequence ID" value="NZ_JAUKTR010000001.1"/>
</dbReference>
<name>A0ABT8SIY3_9CAUL</name>
<dbReference type="Gene3D" id="3.40.50.12230">
    <property type="match status" value="1"/>
</dbReference>
<accession>A0ABT8SIY3</accession>
<dbReference type="Proteomes" id="UP001169063">
    <property type="component" value="Unassembled WGS sequence"/>
</dbReference>